<evidence type="ECO:0000313" key="2">
    <source>
        <dbReference type="EMBL" id="KAK5650879.1"/>
    </source>
</evidence>
<organism evidence="2 3">
    <name type="scientific">Pyrocoelia pectoralis</name>
    <dbReference type="NCBI Taxonomy" id="417401"/>
    <lineage>
        <taxon>Eukaryota</taxon>
        <taxon>Metazoa</taxon>
        <taxon>Ecdysozoa</taxon>
        <taxon>Arthropoda</taxon>
        <taxon>Hexapoda</taxon>
        <taxon>Insecta</taxon>
        <taxon>Pterygota</taxon>
        <taxon>Neoptera</taxon>
        <taxon>Endopterygota</taxon>
        <taxon>Coleoptera</taxon>
        <taxon>Polyphaga</taxon>
        <taxon>Elateriformia</taxon>
        <taxon>Elateroidea</taxon>
        <taxon>Lampyridae</taxon>
        <taxon>Lampyrinae</taxon>
        <taxon>Pyrocoelia</taxon>
    </lineage>
</organism>
<dbReference type="AlphaFoldDB" id="A0AAN7VWN3"/>
<reference evidence="2 3" key="1">
    <citation type="journal article" date="2024" name="Insects">
        <title>An Improved Chromosome-Level Genome Assembly of the Firefly Pyrocoelia pectoralis.</title>
        <authorList>
            <person name="Fu X."/>
            <person name="Meyer-Rochow V.B."/>
            <person name="Ballantyne L."/>
            <person name="Zhu X."/>
        </authorList>
    </citation>
    <scope>NUCLEOTIDE SEQUENCE [LARGE SCALE GENOMIC DNA]</scope>
    <source>
        <strain evidence="2">XCY_ONT2</strain>
    </source>
</reference>
<name>A0AAN7VWN3_9COLE</name>
<dbReference type="Proteomes" id="UP001329430">
    <property type="component" value="Chromosome 1"/>
</dbReference>
<accession>A0AAN7VWN3</accession>
<protein>
    <submittedName>
        <fullName evidence="2">Uncharacterized protein</fullName>
    </submittedName>
</protein>
<sequence length="185" mass="21333">MEGSGYEKKVLHYMNLLTNYWSKEKPKCEGSEPNSDVDSPSNDLHQRYLDEKLGKHKRGALPHLQPRSLRKATKIVNATIAYGLANGILTKKGPGLYLNHEELNPIQNVEEDIQMPSTSRVEPEQETSNVDRTRTTVELTSQLPLIMKERLSNGNLPRLKRLQANARIKRRTHKKPKMRRRAHRH</sequence>
<comment type="caution">
    <text evidence="2">The sequence shown here is derived from an EMBL/GenBank/DDBJ whole genome shotgun (WGS) entry which is preliminary data.</text>
</comment>
<gene>
    <name evidence="2" type="ORF">RI129_001908</name>
</gene>
<evidence type="ECO:0000256" key="1">
    <source>
        <dbReference type="SAM" id="MobiDB-lite"/>
    </source>
</evidence>
<keyword evidence="3" id="KW-1185">Reference proteome</keyword>
<dbReference type="EMBL" id="JAVRBK010000001">
    <property type="protein sequence ID" value="KAK5650879.1"/>
    <property type="molecule type" value="Genomic_DNA"/>
</dbReference>
<evidence type="ECO:0000313" key="3">
    <source>
        <dbReference type="Proteomes" id="UP001329430"/>
    </source>
</evidence>
<feature type="compositionally biased region" description="Polar residues" evidence="1">
    <location>
        <begin position="32"/>
        <end position="43"/>
    </location>
</feature>
<feature type="region of interest" description="Disordered" evidence="1">
    <location>
        <begin position="24"/>
        <end position="43"/>
    </location>
</feature>
<proteinExistence type="predicted"/>